<reference evidence="18 19" key="1">
    <citation type="submission" date="2020-06" db="EMBL/GenBank/DDBJ databases">
        <authorList>
            <person name="Li R."/>
            <person name="Bekaert M."/>
        </authorList>
    </citation>
    <scope>NUCLEOTIDE SEQUENCE [LARGE SCALE GENOMIC DNA]</scope>
    <source>
        <strain evidence="19">wild</strain>
    </source>
</reference>
<keyword evidence="9" id="KW-0539">Nucleus</keyword>
<dbReference type="EMBL" id="CACVKT020002664">
    <property type="protein sequence ID" value="CAC5379313.1"/>
    <property type="molecule type" value="Genomic_DNA"/>
</dbReference>
<dbReference type="InterPro" id="IPR000182">
    <property type="entry name" value="GNAT_dom"/>
</dbReference>
<proteinExistence type="inferred from homology"/>
<evidence type="ECO:0000256" key="1">
    <source>
        <dbReference type="ARBA" id="ARBA00004123"/>
    </source>
</evidence>
<keyword evidence="11 18" id="KW-0012">Acyltransferase</keyword>
<evidence type="ECO:0000256" key="6">
    <source>
        <dbReference type="ARBA" id="ARBA00022490"/>
    </source>
</evidence>
<evidence type="ECO:0000313" key="19">
    <source>
        <dbReference type="Proteomes" id="UP000507470"/>
    </source>
</evidence>
<gene>
    <name evidence="18" type="ORF">MCOR_15394</name>
</gene>
<evidence type="ECO:0000256" key="16">
    <source>
        <dbReference type="SAM" id="MobiDB-lite"/>
    </source>
</evidence>
<dbReference type="GO" id="GO:1990189">
    <property type="term" value="F:protein N-terminal-serine acetyltransferase activity"/>
    <property type="evidence" value="ECO:0007669"/>
    <property type="project" value="UniProtKB-EC"/>
</dbReference>
<evidence type="ECO:0000256" key="11">
    <source>
        <dbReference type="ARBA" id="ARBA00023315"/>
    </source>
</evidence>
<comment type="subcellular location">
    <subcellularLocation>
        <location evidence="2">Cytoplasm</location>
    </subcellularLocation>
    <subcellularLocation>
        <location evidence="1">Nucleus</location>
    </subcellularLocation>
</comment>
<protein>
    <recommendedName>
        <fullName evidence="5">N-alpha-acetyltransferase 40</fullName>
        <ecNumber evidence="4">2.3.1.257</ecNumber>
    </recommendedName>
    <alternativeName>
        <fullName evidence="14">N-acetyltransferase 11</fullName>
    </alternativeName>
    <alternativeName>
        <fullName evidence="15">N-alpha-acetyltransferase D</fullName>
    </alternativeName>
</protein>
<dbReference type="FunFam" id="3.40.630.30:FF:000033">
    <property type="entry name" value="N-alpha-acetyltransferase 40 isoform X1"/>
    <property type="match status" value="1"/>
</dbReference>
<keyword evidence="7 18" id="KW-0808">Transferase</keyword>
<dbReference type="AlphaFoldDB" id="A0A6J8B747"/>
<evidence type="ECO:0000256" key="12">
    <source>
        <dbReference type="ARBA" id="ARBA00047821"/>
    </source>
</evidence>
<sequence>MGRKSVKSKEKKMKRKEESAKMAVSLEKVDKANKVPDPMDFVKPFRKFDRNGLSLTIEFKRIADMSEEEIEWAFDLTKKNMQTLYEESEWGWKDKDKREEMTEDKALYLIARDTNNKPVAFTHFRFDMEFDEEVLYCYEIQVIDDVRRKGIGKFIVQILELIAYQTEMVKVMLTTFKHNKVAQGFFKNTMKYVIDEISPEDPLFEEGYHYEILSKPIKQKPNKTGDASNAQSNKAVVEPMQTSPVKAS</sequence>
<dbReference type="Proteomes" id="UP000507470">
    <property type="component" value="Unassembled WGS sequence"/>
</dbReference>
<evidence type="ECO:0000259" key="17">
    <source>
        <dbReference type="PROSITE" id="PS51186"/>
    </source>
</evidence>
<evidence type="ECO:0000256" key="3">
    <source>
        <dbReference type="ARBA" id="ARBA00008870"/>
    </source>
</evidence>
<dbReference type="Gene3D" id="3.40.630.30">
    <property type="match status" value="1"/>
</dbReference>
<evidence type="ECO:0000256" key="5">
    <source>
        <dbReference type="ARBA" id="ARBA00015043"/>
    </source>
</evidence>
<feature type="region of interest" description="Disordered" evidence="16">
    <location>
        <begin position="1"/>
        <end position="21"/>
    </location>
</feature>
<dbReference type="GO" id="GO:0005634">
    <property type="term" value="C:nucleus"/>
    <property type="evidence" value="ECO:0007669"/>
    <property type="project" value="UniProtKB-SubCell"/>
</dbReference>
<dbReference type="PANTHER" id="PTHR20531:SF1">
    <property type="entry name" value="N-ALPHA-ACETYLTRANSFERASE 40"/>
    <property type="match status" value="1"/>
</dbReference>
<evidence type="ECO:0000256" key="4">
    <source>
        <dbReference type="ARBA" id="ARBA00012950"/>
    </source>
</evidence>
<dbReference type="GO" id="GO:0010485">
    <property type="term" value="F:histone H4 acetyltransferase activity"/>
    <property type="evidence" value="ECO:0007669"/>
    <property type="project" value="InterPro"/>
</dbReference>
<evidence type="ECO:0000256" key="9">
    <source>
        <dbReference type="ARBA" id="ARBA00023242"/>
    </source>
</evidence>
<feature type="domain" description="N-acetyltransferase" evidence="17">
    <location>
        <begin position="60"/>
        <end position="216"/>
    </location>
</feature>
<keyword evidence="8" id="KW-0519">Myristate</keyword>
<dbReference type="PROSITE" id="PS51186">
    <property type="entry name" value="GNAT"/>
    <property type="match status" value="1"/>
</dbReference>
<keyword evidence="6" id="KW-0963">Cytoplasm</keyword>
<feature type="compositionally biased region" description="Basic residues" evidence="16">
    <location>
        <begin position="1"/>
        <end position="14"/>
    </location>
</feature>
<feature type="compositionally biased region" description="Polar residues" evidence="16">
    <location>
        <begin position="225"/>
        <end position="248"/>
    </location>
</feature>
<dbReference type="InterPro" id="IPR016181">
    <property type="entry name" value="Acyl_CoA_acyltransferase"/>
</dbReference>
<organism evidence="18 19">
    <name type="scientific">Mytilus coruscus</name>
    <name type="common">Sea mussel</name>
    <dbReference type="NCBI Taxonomy" id="42192"/>
    <lineage>
        <taxon>Eukaryota</taxon>
        <taxon>Metazoa</taxon>
        <taxon>Spiralia</taxon>
        <taxon>Lophotrochozoa</taxon>
        <taxon>Mollusca</taxon>
        <taxon>Bivalvia</taxon>
        <taxon>Autobranchia</taxon>
        <taxon>Pteriomorphia</taxon>
        <taxon>Mytilida</taxon>
        <taxon>Mytiloidea</taxon>
        <taxon>Mytilidae</taxon>
        <taxon>Mytilinae</taxon>
        <taxon>Mytilus</taxon>
    </lineage>
</organism>
<dbReference type="SUPFAM" id="SSF55729">
    <property type="entry name" value="Acyl-CoA N-acyltransferases (Nat)"/>
    <property type="match status" value="1"/>
</dbReference>
<accession>A0A6J8B747</accession>
<comment type="similarity">
    <text evidence="3">Belongs to the acetyltransferase family. NAA40 subfamily.</text>
</comment>
<evidence type="ECO:0000256" key="10">
    <source>
        <dbReference type="ARBA" id="ARBA00023288"/>
    </source>
</evidence>
<evidence type="ECO:0000256" key="14">
    <source>
        <dbReference type="ARBA" id="ARBA00079213"/>
    </source>
</evidence>
<dbReference type="GO" id="GO:0043998">
    <property type="term" value="F:histone H2A acetyltransferase activity"/>
    <property type="evidence" value="ECO:0007669"/>
    <property type="project" value="InterPro"/>
</dbReference>
<dbReference type="Pfam" id="PF00583">
    <property type="entry name" value="Acetyltransf_1"/>
    <property type="match status" value="1"/>
</dbReference>
<dbReference type="OrthoDB" id="424551at2759"/>
<comment type="catalytic activity">
    <reaction evidence="13">
        <text>N-terminal L-seryl-[histone H4] + acetyl-CoA = N-terminal N(alpha)-acetyl-L-seryl-[histone H4] + CoA + H(+)</text>
        <dbReference type="Rhea" id="RHEA:50596"/>
        <dbReference type="Rhea" id="RHEA-COMP:12740"/>
        <dbReference type="Rhea" id="RHEA-COMP:12743"/>
        <dbReference type="ChEBI" id="CHEBI:15378"/>
        <dbReference type="ChEBI" id="CHEBI:57287"/>
        <dbReference type="ChEBI" id="CHEBI:57288"/>
        <dbReference type="ChEBI" id="CHEBI:64738"/>
        <dbReference type="ChEBI" id="CHEBI:83690"/>
        <dbReference type="EC" id="2.3.1.257"/>
    </reaction>
</comment>
<keyword evidence="19" id="KW-1185">Reference proteome</keyword>
<dbReference type="InterPro" id="IPR039949">
    <property type="entry name" value="NAA40"/>
</dbReference>
<evidence type="ECO:0000256" key="2">
    <source>
        <dbReference type="ARBA" id="ARBA00004496"/>
    </source>
</evidence>
<comment type="catalytic activity">
    <reaction evidence="12">
        <text>N-terminal L-seryl-[histone H2A] + acetyl-CoA = N-terminal N(alpha)-acetyl-L-seryl-[histone H2A] + CoA + H(+)</text>
        <dbReference type="Rhea" id="RHEA:50600"/>
        <dbReference type="Rhea" id="RHEA-COMP:12742"/>
        <dbReference type="Rhea" id="RHEA-COMP:12744"/>
        <dbReference type="ChEBI" id="CHEBI:15378"/>
        <dbReference type="ChEBI" id="CHEBI:57287"/>
        <dbReference type="ChEBI" id="CHEBI:57288"/>
        <dbReference type="ChEBI" id="CHEBI:64738"/>
        <dbReference type="ChEBI" id="CHEBI:83690"/>
        <dbReference type="EC" id="2.3.1.257"/>
    </reaction>
</comment>
<keyword evidence="10" id="KW-0449">Lipoprotein</keyword>
<evidence type="ECO:0000256" key="8">
    <source>
        <dbReference type="ARBA" id="ARBA00022707"/>
    </source>
</evidence>
<evidence type="ECO:0000256" key="7">
    <source>
        <dbReference type="ARBA" id="ARBA00022679"/>
    </source>
</evidence>
<evidence type="ECO:0000256" key="13">
    <source>
        <dbReference type="ARBA" id="ARBA00049524"/>
    </source>
</evidence>
<feature type="region of interest" description="Disordered" evidence="16">
    <location>
        <begin position="218"/>
        <end position="248"/>
    </location>
</feature>
<dbReference type="PANTHER" id="PTHR20531">
    <property type="entry name" value="N-ALPHA-ACETYLTRANSFERASE 40"/>
    <property type="match status" value="1"/>
</dbReference>
<evidence type="ECO:0000313" key="18">
    <source>
        <dbReference type="EMBL" id="CAC5379313.1"/>
    </source>
</evidence>
<dbReference type="CDD" id="cd04301">
    <property type="entry name" value="NAT_SF"/>
    <property type="match status" value="1"/>
</dbReference>
<dbReference type="EC" id="2.3.1.257" evidence="4"/>
<evidence type="ECO:0000256" key="15">
    <source>
        <dbReference type="ARBA" id="ARBA00082154"/>
    </source>
</evidence>
<name>A0A6J8B747_MYTCO</name>
<dbReference type="GO" id="GO:0005737">
    <property type="term" value="C:cytoplasm"/>
    <property type="evidence" value="ECO:0007669"/>
    <property type="project" value="UniProtKB-SubCell"/>
</dbReference>